<dbReference type="EMBL" id="KZ303849">
    <property type="protein sequence ID" value="PHZ12808.1"/>
    <property type="molecule type" value="Genomic_DNA"/>
</dbReference>
<organism evidence="1 2">
    <name type="scientific">Rhizopus microsporus ATCC 52813</name>
    <dbReference type="NCBI Taxonomy" id="1340429"/>
    <lineage>
        <taxon>Eukaryota</taxon>
        <taxon>Fungi</taxon>
        <taxon>Fungi incertae sedis</taxon>
        <taxon>Mucoromycota</taxon>
        <taxon>Mucoromycotina</taxon>
        <taxon>Mucoromycetes</taxon>
        <taxon>Mucorales</taxon>
        <taxon>Mucorineae</taxon>
        <taxon>Rhizopodaceae</taxon>
        <taxon>Rhizopus</taxon>
    </lineage>
</organism>
<protein>
    <submittedName>
        <fullName evidence="1">Uncharacterized protein</fullName>
    </submittedName>
</protein>
<dbReference type="Proteomes" id="UP000242254">
    <property type="component" value="Unassembled WGS sequence"/>
</dbReference>
<accession>A0A2G4SVJ5</accession>
<reference evidence="1 2" key="1">
    <citation type="journal article" date="2016" name="Proc. Natl. Acad. Sci. U.S.A.">
        <title>Lipid metabolic changes in an early divergent fungus govern the establishment of a mutualistic symbiosis with endobacteria.</title>
        <authorList>
            <person name="Lastovetsky O.A."/>
            <person name="Gaspar M.L."/>
            <person name="Mondo S.J."/>
            <person name="LaButti K.M."/>
            <person name="Sandor L."/>
            <person name="Grigoriev I.V."/>
            <person name="Henry S.A."/>
            <person name="Pawlowska T.E."/>
        </authorList>
    </citation>
    <scope>NUCLEOTIDE SEQUENCE [LARGE SCALE GENOMIC DNA]</scope>
    <source>
        <strain evidence="1 2">ATCC 52813</strain>
    </source>
</reference>
<name>A0A2G4SVJ5_RHIZD</name>
<evidence type="ECO:0000313" key="2">
    <source>
        <dbReference type="Proteomes" id="UP000242254"/>
    </source>
</evidence>
<gene>
    <name evidence="1" type="ORF">RHIMIDRAFT_137453</name>
</gene>
<proteinExistence type="predicted"/>
<evidence type="ECO:0000313" key="1">
    <source>
        <dbReference type="EMBL" id="PHZ12808.1"/>
    </source>
</evidence>
<dbReference type="GeneID" id="35436624"/>
<sequence>MKIFDIEEFDNISNATLDGSASYSSSTSNQLVQTSGLKTTTTGSLSGFKSGISVTPMIKLRGISHLTEEERRERYRTRPTGKLIINPMIKLPGPASRKSYLTPLGSSPFADQRQQRITSDGSNACSIVDQTEQKATFSTFGDPSPFIMQLRKNEGSSTNDTTSKLSVSNTEFQKLLNAAKATIACFKNVFKETHQKTIDRLSDSIMPLVLFKETYAMRLRDIEGLIIQLKSDETNGELNKPEQDNLDVTLKDFISKTEEYSLATRSLEDAVSTLVDECEHLVQALKEDLSRKKRARLEWDDINSQLSERGNQVWKKQRTG</sequence>
<keyword evidence="2" id="KW-1185">Reference proteome</keyword>
<dbReference type="AlphaFoldDB" id="A0A2G4SVJ5"/>
<dbReference type="RefSeq" id="XP_023466516.1">
    <property type="nucleotide sequence ID" value="XM_023605634.1"/>
</dbReference>